<sequence>MKHAIEFTHHNHPFLHVGSRKKSTHSFFIVVEKGAVLVRLGKNEHLVSAGTGFWLPFDCLHALTALPGTNYYQVDFSIRLTTAVCSHAGFFKVTPLIAALLDELSQTASEQHQWEGPEGRILKVLADKAAQLKVSTKTLSPALAERHHSALTLILNGSKITENSDIKAIESVFNQSVKELESCMLMREAIRLQRSGRKLAQIATELSVPETLLNTLALPILGKPL</sequence>
<evidence type="ECO:0000259" key="2">
    <source>
        <dbReference type="Pfam" id="PF02311"/>
    </source>
</evidence>
<organism evidence="3 4">
    <name type="scientific">Photobacterium damselae</name>
    <dbReference type="NCBI Taxonomy" id="38293"/>
    <lineage>
        <taxon>Bacteria</taxon>
        <taxon>Pseudomonadati</taxon>
        <taxon>Pseudomonadota</taxon>
        <taxon>Gammaproteobacteria</taxon>
        <taxon>Vibrionales</taxon>
        <taxon>Vibrionaceae</taxon>
        <taxon>Photobacterium</taxon>
    </lineage>
</organism>
<feature type="domain" description="AraC-type arabinose-binding/dimerisation" evidence="2">
    <location>
        <begin position="28"/>
        <end position="110"/>
    </location>
</feature>
<keyword evidence="1" id="KW-0238">DNA-binding</keyword>
<dbReference type="RefSeq" id="WP_005304904.1">
    <property type="nucleotide sequence ID" value="NZ_PYOG01000023.1"/>
</dbReference>
<dbReference type="GO" id="GO:0006355">
    <property type="term" value="P:regulation of DNA-templated transcription"/>
    <property type="evidence" value="ECO:0007669"/>
    <property type="project" value="InterPro"/>
</dbReference>
<dbReference type="AlphaFoldDB" id="A0A2T3QGW9"/>
<dbReference type="InterPro" id="IPR003313">
    <property type="entry name" value="AraC-bd"/>
</dbReference>
<protein>
    <submittedName>
        <fullName evidence="3">AraC-like ligand binding domain</fullName>
    </submittedName>
</protein>
<dbReference type="OrthoDB" id="5916374at2"/>
<name>A0A2T3QGW9_PHODM</name>
<dbReference type="EMBL" id="UATL01000005">
    <property type="protein sequence ID" value="SPY44762.1"/>
    <property type="molecule type" value="Genomic_DNA"/>
</dbReference>
<dbReference type="InterPro" id="IPR037923">
    <property type="entry name" value="HTH-like"/>
</dbReference>
<dbReference type="Proteomes" id="UP000251647">
    <property type="component" value="Unassembled WGS sequence"/>
</dbReference>
<evidence type="ECO:0000256" key="1">
    <source>
        <dbReference type="ARBA" id="ARBA00023125"/>
    </source>
</evidence>
<evidence type="ECO:0000313" key="4">
    <source>
        <dbReference type="Proteomes" id="UP000251647"/>
    </source>
</evidence>
<proteinExistence type="predicted"/>
<dbReference type="GO" id="GO:0003677">
    <property type="term" value="F:DNA binding"/>
    <property type="evidence" value="ECO:0007669"/>
    <property type="project" value="UniProtKB-KW"/>
</dbReference>
<dbReference type="SUPFAM" id="SSF51215">
    <property type="entry name" value="Regulatory protein AraC"/>
    <property type="match status" value="1"/>
</dbReference>
<accession>A0A2T3QGW9</accession>
<reference evidence="3 4" key="1">
    <citation type="submission" date="2018-06" db="EMBL/GenBank/DDBJ databases">
        <authorList>
            <consortium name="Pathogen Informatics"/>
            <person name="Doyle S."/>
        </authorList>
    </citation>
    <scope>NUCLEOTIDE SEQUENCE [LARGE SCALE GENOMIC DNA]</scope>
    <source>
        <strain evidence="3 4">NCTC11647</strain>
    </source>
</reference>
<gene>
    <name evidence="3" type="ORF">NCTC11647_03713</name>
</gene>
<dbReference type="Pfam" id="PF02311">
    <property type="entry name" value="AraC_binding"/>
    <property type="match status" value="1"/>
</dbReference>
<evidence type="ECO:0000313" key="3">
    <source>
        <dbReference type="EMBL" id="SPY44762.1"/>
    </source>
</evidence>